<evidence type="ECO:0000256" key="2">
    <source>
        <dbReference type="ARBA" id="ARBA00022729"/>
    </source>
</evidence>
<keyword evidence="3" id="KW-0574">Periplasm</keyword>
<dbReference type="Pfam" id="PF03480">
    <property type="entry name" value="DctP"/>
    <property type="match status" value="1"/>
</dbReference>
<evidence type="ECO:0000313" key="5">
    <source>
        <dbReference type="EMBL" id="SMX32225.1"/>
    </source>
</evidence>
<dbReference type="NCBIfam" id="NF037995">
    <property type="entry name" value="TRAP_S1"/>
    <property type="match status" value="1"/>
</dbReference>
<organism evidence="5 6">
    <name type="scientific">Actibacterium lipolyticum</name>
    <dbReference type="NCBI Taxonomy" id="1524263"/>
    <lineage>
        <taxon>Bacteria</taxon>
        <taxon>Pseudomonadati</taxon>
        <taxon>Pseudomonadota</taxon>
        <taxon>Alphaproteobacteria</taxon>
        <taxon>Rhodobacterales</taxon>
        <taxon>Roseobacteraceae</taxon>
        <taxon>Actibacterium</taxon>
    </lineage>
</organism>
<evidence type="ECO:0000256" key="3">
    <source>
        <dbReference type="ARBA" id="ARBA00022764"/>
    </source>
</evidence>
<dbReference type="Gene3D" id="3.40.190.170">
    <property type="entry name" value="Bacterial extracellular solute-binding protein, family 7"/>
    <property type="match status" value="1"/>
</dbReference>
<accession>A0A238JNZ7</accession>
<comment type="subcellular location">
    <subcellularLocation>
        <location evidence="1">Periplasm</location>
    </subcellularLocation>
</comment>
<protein>
    <submittedName>
        <fullName evidence="5">2,3-diketo-L-gulonate-binding periplasmic protein YiaO</fullName>
    </submittedName>
</protein>
<dbReference type="Proteomes" id="UP000202922">
    <property type="component" value="Unassembled WGS sequence"/>
</dbReference>
<dbReference type="AlphaFoldDB" id="A0A238JNZ7"/>
<dbReference type="InterPro" id="IPR018389">
    <property type="entry name" value="DctP_fam"/>
</dbReference>
<dbReference type="EMBL" id="FXYE01000001">
    <property type="protein sequence ID" value="SMX32225.1"/>
    <property type="molecule type" value="Genomic_DNA"/>
</dbReference>
<proteinExistence type="predicted"/>
<feature type="signal peptide" evidence="4">
    <location>
        <begin position="1"/>
        <end position="29"/>
    </location>
</feature>
<feature type="chain" id="PRO_5013394131" evidence="4">
    <location>
        <begin position="30"/>
        <end position="349"/>
    </location>
</feature>
<dbReference type="OrthoDB" id="7822595at2"/>
<evidence type="ECO:0000313" key="6">
    <source>
        <dbReference type="Proteomes" id="UP000202922"/>
    </source>
</evidence>
<reference evidence="6" key="1">
    <citation type="submission" date="2017-05" db="EMBL/GenBank/DDBJ databases">
        <authorList>
            <person name="Rodrigo-Torres L."/>
            <person name="Arahal R. D."/>
            <person name="Lucena T."/>
        </authorList>
    </citation>
    <scope>NUCLEOTIDE SEQUENCE [LARGE SCALE GENOMIC DNA]</scope>
    <source>
        <strain evidence="6">CECT 8621</strain>
    </source>
</reference>
<dbReference type="GO" id="GO:0055085">
    <property type="term" value="P:transmembrane transport"/>
    <property type="evidence" value="ECO:0007669"/>
    <property type="project" value="InterPro"/>
</dbReference>
<dbReference type="PANTHER" id="PTHR33376:SF15">
    <property type="entry name" value="BLL6794 PROTEIN"/>
    <property type="match status" value="1"/>
</dbReference>
<dbReference type="InterPro" id="IPR038404">
    <property type="entry name" value="TRAP_DctP_sf"/>
</dbReference>
<evidence type="ECO:0000256" key="4">
    <source>
        <dbReference type="SAM" id="SignalP"/>
    </source>
</evidence>
<keyword evidence="6" id="KW-1185">Reference proteome</keyword>
<dbReference type="GO" id="GO:0042597">
    <property type="term" value="C:periplasmic space"/>
    <property type="evidence" value="ECO:0007669"/>
    <property type="project" value="UniProtKB-SubCell"/>
</dbReference>
<dbReference type="CDD" id="cd13665">
    <property type="entry name" value="PBP2_TRAP_Dctp3_4"/>
    <property type="match status" value="1"/>
</dbReference>
<gene>
    <name evidence="5" type="primary">yiaO_3</name>
    <name evidence="5" type="ORF">COL8621_00750</name>
</gene>
<sequence length="349" mass="37524">MKRRSLINFAAAGLVAATSLGLSGVAASAQDVTLRLHQFLPPVATVPKHILKPWATAVEEASGGKVKIDHFDAMSLGGRPPELMDQARDGVVDISMTVVGYTPGRFPRTEVFELPFMMTDPVGTSLAFWQMVEDDFQSNEYKDLKVLGAWVHGPGVVHTKDGVSKLEDMAGKKMRGPTRVINDMLTELGATPVGMPLPAIPEGLSKGVINGTVIPWEVTPAIKLSELVGKHTEFSGDEALYTATIVLVMNKAKYDALPDDVKAAIDAESGAKLSGFAAKVMYDYDAPGREIAVKNGNEITVLDEAEVARWKEAAQPVIGRWVDDMAKRDIDGQALIDQAKALIAEKSAM</sequence>
<name>A0A238JNZ7_9RHOB</name>
<dbReference type="PANTHER" id="PTHR33376">
    <property type="match status" value="1"/>
</dbReference>
<keyword evidence="2 4" id="KW-0732">Signal</keyword>
<evidence type="ECO:0000256" key="1">
    <source>
        <dbReference type="ARBA" id="ARBA00004418"/>
    </source>
</evidence>
<dbReference type="RefSeq" id="WP_093965957.1">
    <property type="nucleotide sequence ID" value="NZ_FXYE01000001.1"/>
</dbReference>